<accession>A0AAV6IX81</accession>
<reference evidence="2" key="1">
    <citation type="submission" date="2020-08" db="EMBL/GenBank/DDBJ databases">
        <title>Plant Genome Project.</title>
        <authorList>
            <person name="Zhang R.-G."/>
        </authorList>
    </citation>
    <scope>NUCLEOTIDE SEQUENCE</scope>
    <source>
        <strain evidence="2">WSP0</strain>
        <tissue evidence="2">Leaf</tissue>
    </source>
</reference>
<gene>
    <name evidence="2" type="ORF">RHGRI_026433</name>
</gene>
<protein>
    <submittedName>
        <fullName evidence="2">Uncharacterized protein</fullName>
    </submittedName>
</protein>
<dbReference type="EMBL" id="JACTNZ010000009">
    <property type="protein sequence ID" value="KAG5531809.1"/>
    <property type="molecule type" value="Genomic_DNA"/>
</dbReference>
<proteinExistence type="predicted"/>
<dbReference type="AlphaFoldDB" id="A0AAV6IX81"/>
<dbReference type="Proteomes" id="UP000823749">
    <property type="component" value="Chromosome 9"/>
</dbReference>
<keyword evidence="3" id="KW-1185">Reference proteome</keyword>
<name>A0AAV6IX81_9ERIC</name>
<evidence type="ECO:0000313" key="3">
    <source>
        <dbReference type="Proteomes" id="UP000823749"/>
    </source>
</evidence>
<organism evidence="2 3">
    <name type="scientific">Rhododendron griersonianum</name>
    <dbReference type="NCBI Taxonomy" id="479676"/>
    <lineage>
        <taxon>Eukaryota</taxon>
        <taxon>Viridiplantae</taxon>
        <taxon>Streptophyta</taxon>
        <taxon>Embryophyta</taxon>
        <taxon>Tracheophyta</taxon>
        <taxon>Spermatophyta</taxon>
        <taxon>Magnoliopsida</taxon>
        <taxon>eudicotyledons</taxon>
        <taxon>Gunneridae</taxon>
        <taxon>Pentapetalae</taxon>
        <taxon>asterids</taxon>
        <taxon>Ericales</taxon>
        <taxon>Ericaceae</taxon>
        <taxon>Ericoideae</taxon>
        <taxon>Rhodoreae</taxon>
        <taxon>Rhododendron</taxon>
    </lineage>
</organism>
<feature type="region of interest" description="Disordered" evidence="1">
    <location>
        <begin position="26"/>
        <end position="57"/>
    </location>
</feature>
<comment type="caution">
    <text evidence="2">The sequence shown here is derived from an EMBL/GenBank/DDBJ whole genome shotgun (WGS) entry which is preliminary data.</text>
</comment>
<evidence type="ECO:0000256" key="1">
    <source>
        <dbReference type="SAM" id="MobiDB-lite"/>
    </source>
</evidence>
<evidence type="ECO:0000313" key="2">
    <source>
        <dbReference type="EMBL" id="KAG5531809.1"/>
    </source>
</evidence>
<sequence>MSISNVNYNGSHMSVDLEFAKIAIREREDRVDDEPSESPKMDVDSGENTTSDSNIDGDVVWMIRPHSMLPKPEVSLGVTCSSSAPLQRSVHGAAKECPPIHRSLLSPEKTSAMLRGGHS</sequence>